<evidence type="ECO:0000256" key="3">
    <source>
        <dbReference type="ARBA" id="ARBA00022598"/>
    </source>
</evidence>
<dbReference type="PROSITE" id="PS00188">
    <property type="entry name" value="BIOTIN"/>
    <property type="match status" value="1"/>
</dbReference>
<sequence>MTTEATGPTRVLVANRGEIAVRVMRTLRRLGMGSVAIYGDGDATARHVRAADTAVRVGGAELADSYLNGPAIIAAARASGASLIHPGYGFLSENAAFARACAAAGIGFVGPPPEAIEAMGDKIGAKSTVAAAGVPLLPGFTERPGHPMTDAELAEAAAEIGYPLLVKPSAGGGGKGMRLVHEPGDLTAAVAAARREALAAFGDATLLVERFVSRPRHIELQVLADAYGGVVHLGERECSLQRRHQKIVEEAPSPLLTPTQRAAMGEAAVAAAKACGYVGAGTVEFIVATTAEAAEPEYAFLEMNTRLQVEHPVTEAVASVAGRRGIDLVELQLRVALGEPLPFCQTDLDIEGHAVEARIYAEDPARGFLPTGGPVLLLGEADGTEARVDSGISEGTDITSAYDPMLAKVITWAPDRAGALDRMDTALARYTLLGCDSNVAFLRRLLCHPEVRDGRLSTDLTERLRRELSAADSEIPEEVYAAAALDRQLALEPVNPSADRFDIPDNWRVGSNAWTLWRLHASGHAPLAVRVRRATAATSPEDTYEVQVGEAPPRGAGARRGDGDRSLTVSYAGRVVRYARALDGDTLWLGHAGATWHLREEAVLTPMGDAETAEDGTLRSPMPGTVLSVAVQRGDRVTRGTAVLVIEAMKMEHAVSAPVDGVVTRIDVDTGQTVGMDAVLAVITPDAAAAPAGDVTTERDPEG</sequence>
<comment type="cofactor">
    <cofactor evidence="1">
        <name>biotin</name>
        <dbReference type="ChEBI" id="CHEBI:57586"/>
    </cofactor>
</comment>
<dbReference type="Pfam" id="PF21139">
    <property type="entry name" value="BT_MCC_alpha"/>
    <property type="match status" value="1"/>
</dbReference>
<evidence type="ECO:0000259" key="9">
    <source>
        <dbReference type="PROSITE" id="PS50975"/>
    </source>
</evidence>
<dbReference type="Proteomes" id="UP001500908">
    <property type="component" value="Unassembled WGS sequence"/>
</dbReference>
<dbReference type="Pfam" id="PF02786">
    <property type="entry name" value="CPSase_L_D2"/>
    <property type="match status" value="1"/>
</dbReference>
<dbReference type="Pfam" id="PF00289">
    <property type="entry name" value="Biotin_carb_N"/>
    <property type="match status" value="1"/>
</dbReference>
<dbReference type="InterPro" id="IPR048429">
    <property type="entry name" value="MCC_alpha_BT"/>
</dbReference>
<keyword evidence="4 7" id="KW-0547">Nucleotide-binding</keyword>
<feature type="domain" description="Lipoyl-binding" evidence="8">
    <location>
        <begin position="604"/>
        <end position="684"/>
    </location>
</feature>
<reference evidence="12" key="1">
    <citation type="journal article" date="2019" name="Int. J. Syst. Evol. Microbiol.">
        <title>The Global Catalogue of Microorganisms (GCM) 10K type strain sequencing project: providing services to taxonomists for standard genome sequencing and annotation.</title>
        <authorList>
            <consortium name="The Broad Institute Genomics Platform"/>
            <consortium name="The Broad Institute Genome Sequencing Center for Infectious Disease"/>
            <person name="Wu L."/>
            <person name="Ma J."/>
        </authorList>
    </citation>
    <scope>NUCLEOTIDE SEQUENCE [LARGE SCALE GENOMIC DNA]</scope>
    <source>
        <strain evidence="12">JCM 17137</strain>
    </source>
</reference>
<keyword evidence="5 7" id="KW-0067">ATP-binding</keyword>
<evidence type="ECO:0000256" key="5">
    <source>
        <dbReference type="ARBA" id="ARBA00022840"/>
    </source>
</evidence>
<gene>
    <name evidence="11" type="ORF">GCM10022402_14660</name>
</gene>
<dbReference type="PANTHER" id="PTHR18866">
    <property type="entry name" value="CARBOXYLASE:PYRUVATE/ACETYL-COA/PROPIONYL-COA CARBOXYLASE"/>
    <property type="match status" value="1"/>
</dbReference>
<dbReference type="PROSITE" id="PS50975">
    <property type="entry name" value="ATP_GRASP"/>
    <property type="match status" value="1"/>
</dbReference>
<dbReference type="PANTHER" id="PTHR18866:SF33">
    <property type="entry name" value="METHYLCROTONOYL-COA CARBOXYLASE SUBUNIT ALPHA, MITOCHONDRIAL-RELATED"/>
    <property type="match status" value="1"/>
</dbReference>
<dbReference type="InterPro" id="IPR011053">
    <property type="entry name" value="Single_hybrid_motif"/>
</dbReference>
<dbReference type="InterPro" id="IPR011761">
    <property type="entry name" value="ATP-grasp"/>
</dbReference>
<evidence type="ECO:0000313" key="12">
    <source>
        <dbReference type="Proteomes" id="UP001500908"/>
    </source>
</evidence>
<dbReference type="SUPFAM" id="SSF52440">
    <property type="entry name" value="PreATP-grasp domain"/>
    <property type="match status" value="1"/>
</dbReference>
<keyword evidence="6" id="KW-0092">Biotin</keyword>
<dbReference type="EC" id="6.3.4.14" evidence="2"/>
<name>A0ABP7FB78_9ACTN</name>
<organism evidence="11 12">
    <name type="scientific">Salinactinospora qingdaonensis</name>
    <dbReference type="NCBI Taxonomy" id="702744"/>
    <lineage>
        <taxon>Bacteria</taxon>
        <taxon>Bacillati</taxon>
        <taxon>Actinomycetota</taxon>
        <taxon>Actinomycetes</taxon>
        <taxon>Streptosporangiales</taxon>
        <taxon>Nocardiopsidaceae</taxon>
        <taxon>Salinactinospora</taxon>
    </lineage>
</organism>
<dbReference type="InterPro" id="IPR050856">
    <property type="entry name" value="Biotin_carboxylase_complex"/>
</dbReference>
<proteinExistence type="predicted"/>
<dbReference type="InterPro" id="IPR005482">
    <property type="entry name" value="Biotin_COase_C"/>
</dbReference>
<comment type="caution">
    <text evidence="11">The sequence shown here is derived from an EMBL/GenBank/DDBJ whole genome shotgun (WGS) entry which is preliminary data.</text>
</comment>
<accession>A0ABP7FB78</accession>
<dbReference type="SUPFAM" id="SSF51230">
    <property type="entry name" value="Single hybrid motif"/>
    <property type="match status" value="1"/>
</dbReference>
<dbReference type="Pfam" id="PF02785">
    <property type="entry name" value="Biotin_carb_C"/>
    <property type="match status" value="1"/>
</dbReference>
<evidence type="ECO:0000313" key="11">
    <source>
        <dbReference type="EMBL" id="GAA3735541.1"/>
    </source>
</evidence>
<dbReference type="PROSITE" id="PS00866">
    <property type="entry name" value="CPSASE_1"/>
    <property type="match status" value="1"/>
</dbReference>
<dbReference type="Gene3D" id="3.30.470.20">
    <property type="entry name" value="ATP-grasp fold, B domain"/>
    <property type="match status" value="1"/>
</dbReference>
<dbReference type="SUPFAM" id="SSF51246">
    <property type="entry name" value="Rudiment single hybrid motif"/>
    <property type="match status" value="1"/>
</dbReference>
<dbReference type="PROSITE" id="PS50979">
    <property type="entry name" value="BC"/>
    <property type="match status" value="1"/>
</dbReference>
<dbReference type="Pfam" id="PF00364">
    <property type="entry name" value="Biotin_lipoyl"/>
    <property type="match status" value="1"/>
</dbReference>
<evidence type="ECO:0000259" key="10">
    <source>
        <dbReference type="PROSITE" id="PS50979"/>
    </source>
</evidence>
<dbReference type="EMBL" id="BAABDD010000005">
    <property type="protein sequence ID" value="GAA3735541.1"/>
    <property type="molecule type" value="Genomic_DNA"/>
</dbReference>
<dbReference type="SMART" id="SM00878">
    <property type="entry name" value="Biotin_carb_C"/>
    <property type="match status" value="1"/>
</dbReference>
<dbReference type="CDD" id="cd06850">
    <property type="entry name" value="biotinyl_domain"/>
    <property type="match status" value="1"/>
</dbReference>
<evidence type="ECO:0000256" key="6">
    <source>
        <dbReference type="ARBA" id="ARBA00023267"/>
    </source>
</evidence>
<dbReference type="SUPFAM" id="SSF56059">
    <property type="entry name" value="Glutathione synthetase ATP-binding domain-like"/>
    <property type="match status" value="1"/>
</dbReference>
<evidence type="ECO:0000256" key="4">
    <source>
        <dbReference type="ARBA" id="ARBA00022741"/>
    </source>
</evidence>
<evidence type="ECO:0000256" key="7">
    <source>
        <dbReference type="PROSITE-ProRule" id="PRU00409"/>
    </source>
</evidence>
<dbReference type="RefSeq" id="WP_344968710.1">
    <property type="nucleotide sequence ID" value="NZ_BAABDD010000005.1"/>
</dbReference>
<evidence type="ECO:0000259" key="8">
    <source>
        <dbReference type="PROSITE" id="PS50968"/>
    </source>
</evidence>
<feature type="domain" description="ATP-grasp" evidence="9">
    <location>
        <begin position="126"/>
        <end position="337"/>
    </location>
</feature>
<keyword evidence="12" id="KW-1185">Reference proteome</keyword>
<dbReference type="PROSITE" id="PS00867">
    <property type="entry name" value="CPSASE_2"/>
    <property type="match status" value="1"/>
</dbReference>
<dbReference type="InterPro" id="IPR016185">
    <property type="entry name" value="PreATP-grasp_dom_sf"/>
</dbReference>
<feature type="domain" description="Biotin carboxylation" evidence="10">
    <location>
        <begin position="7"/>
        <end position="466"/>
    </location>
</feature>
<dbReference type="InterPro" id="IPR005481">
    <property type="entry name" value="BC-like_N"/>
</dbReference>
<evidence type="ECO:0000256" key="2">
    <source>
        <dbReference type="ARBA" id="ARBA00013263"/>
    </source>
</evidence>
<dbReference type="InterPro" id="IPR005479">
    <property type="entry name" value="CPAse_ATP-bd"/>
</dbReference>
<dbReference type="Gene3D" id="2.40.50.100">
    <property type="match status" value="1"/>
</dbReference>
<protein>
    <recommendedName>
        <fullName evidence="2">biotin carboxylase</fullName>
        <ecNumber evidence="2">6.3.4.14</ecNumber>
    </recommendedName>
</protein>
<dbReference type="InterPro" id="IPR001882">
    <property type="entry name" value="Biotin_BS"/>
</dbReference>
<dbReference type="InterPro" id="IPR011764">
    <property type="entry name" value="Biotin_carboxylation_dom"/>
</dbReference>
<dbReference type="PROSITE" id="PS50968">
    <property type="entry name" value="BIOTINYL_LIPOYL"/>
    <property type="match status" value="1"/>
</dbReference>
<evidence type="ECO:0000256" key="1">
    <source>
        <dbReference type="ARBA" id="ARBA00001953"/>
    </source>
</evidence>
<keyword evidence="3" id="KW-0436">Ligase</keyword>
<dbReference type="InterPro" id="IPR000089">
    <property type="entry name" value="Biotin_lipoyl"/>
</dbReference>
<dbReference type="InterPro" id="IPR011054">
    <property type="entry name" value="Rudment_hybrid_motif"/>
</dbReference>